<evidence type="ECO:0000313" key="8">
    <source>
        <dbReference type="EMBL" id="KAG2533218.1"/>
    </source>
</evidence>
<feature type="disulfide bond" evidence="4">
    <location>
        <begin position="739"/>
        <end position="748"/>
    </location>
</feature>
<reference evidence="7" key="1">
    <citation type="journal article" date="2015" name="Genom Data">
        <title>Genome sequences of six Phytophthora species associated with forests in New Zealand.</title>
        <authorList>
            <person name="Studholme D.J."/>
            <person name="McDougal R.L."/>
            <person name="Sambles C."/>
            <person name="Hansen E."/>
            <person name="Hardy G."/>
            <person name="Grant M."/>
            <person name="Ganley R.J."/>
            <person name="Williams N.M."/>
        </authorList>
    </citation>
    <scope>NUCLEOTIDE SEQUENCE</scope>
    <source>
        <strain evidence="7">NZFS 2646</strain>
        <strain evidence="8">NZFS 3630</strain>
    </source>
</reference>
<dbReference type="STRING" id="325452.A0A3R7K411"/>
<gene>
    <name evidence="9" type="ORF">BBI17_000589</name>
    <name evidence="10" type="ORF">BBO99_00000550</name>
    <name evidence="7" type="ORF">JM16_000512</name>
    <name evidence="8" type="ORF">JM18_000593</name>
</gene>
<evidence type="ECO:0000313" key="9">
    <source>
        <dbReference type="EMBL" id="RLN26044.1"/>
    </source>
</evidence>
<dbReference type="EMBL" id="MBDN02000008">
    <property type="protein sequence ID" value="RLN85502.1"/>
    <property type="molecule type" value="Genomic_DNA"/>
</dbReference>
<feature type="domain" description="EGF-like" evidence="6">
    <location>
        <begin position="713"/>
        <end position="749"/>
    </location>
</feature>
<dbReference type="PROSITE" id="PS00022">
    <property type="entry name" value="EGF_1"/>
    <property type="match status" value="4"/>
</dbReference>
<comment type="caution">
    <text evidence="10">The sequence shown here is derived from an EMBL/GenBank/DDBJ whole genome shotgun (WGS) entry which is preliminary data.</text>
</comment>
<dbReference type="EMBL" id="JPWV03000006">
    <property type="protein sequence ID" value="KAG2532170.1"/>
    <property type="molecule type" value="Genomic_DNA"/>
</dbReference>
<evidence type="ECO:0000313" key="7">
    <source>
        <dbReference type="EMBL" id="KAG2532170.1"/>
    </source>
</evidence>
<evidence type="ECO:0000256" key="3">
    <source>
        <dbReference type="ARBA" id="ARBA00023157"/>
    </source>
</evidence>
<keyword evidence="2" id="KW-0677">Repeat</keyword>
<feature type="disulfide bond" evidence="4">
    <location>
        <begin position="28"/>
        <end position="38"/>
    </location>
</feature>
<dbReference type="PROSITE" id="PS01186">
    <property type="entry name" value="EGF_2"/>
    <property type="match status" value="3"/>
</dbReference>
<dbReference type="SMART" id="SM00181">
    <property type="entry name" value="EGF"/>
    <property type="match status" value="5"/>
</dbReference>
<keyword evidence="5" id="KW-0732">Signal</keyword>
<evidence type="ECO:0000259" key="6">
    <source>
        <dbReference type="PROSITE" id="PS50026"/>
    </source>
</evidence>
<dbReference type="PANTHER" id="PTHR11219">
    <property type="entry name" value="TENEURIN AND N-ACETYLGLUCOSAMINE-1-PHOSPHODIESTER ALPHA-N-ACETYLGLUCOSAMINIDASE"/>
    <property type="match status" value="1"/>
</dbReference>
<feature type="signal peptide" evidence="5">
    <location>
        <begin position="1"/>
        <end position="23"/>
    </location>
</feature>
<dbReference type="AlphaFoldDB" id="A0A3R7K411"/>
<feature type="domain" description="EGF-like" evidence="6">
    <location>
        <begin position="71"/>
        <end position="106"/>
    </location>
</feature>
<dbReference type="Proteomes" id="UP000285883">
    <property type="component" value="Unassembled WGS sequence"/>
</dbReference>
<dbReference type="InterPro" id="IPR000742">
    <property type="entry name" value="EGF"/>
</dbReference>
<dbReference type="PROSITE" id="PS50026">
    <property type="entry name" value="EGF_3"/>
    <property type="match status" value="3"/>
</dbReference>
<sequence>MPRYNSKLLAAVLVLTGVVLVGGAGESCPNSCSDNGVCDKNLVCRCHEGYFGYDCSLKQCPVGKSWGTITGVDEAHDPAECSGRGTCAYGSGSCVCQSGFTGNACQYTECLESCFNHGKCISMKTLAEKEVISRELYDQDVYVYDQLWDFDVIHGCQCDAGFHGPSCSLKTCPDGDDPLTTGQVNEVQLLQCLTTYQQQTVVLQSDAQLTKGKFILKFGKQYTRPISINALGDLDTFGSSVATSLLALQGVAAVTCTRTDPQPTRIEWRVTFPTSNTMQNALVPGWKAVEVQQFICAADSGTFAITFGNETIRNIPYNADVNTFLSYLTRFSFYGQLGVSLLTTTGVATNNICTSVGTFVTVTFNNLWHRDLLVDLPAMTFSILDLKGVVTLFLNNADGFIDTEAKEVIKGFDSCRIVEEQQILCAATSGKFALTFDGGITLSGLPFDVTADTLKTTIQSRIPNFVDVDVIFANGQTAFCTDFGTTITIRFVVVKSTSSDGDLAEILTDQTNGGVNGLTHLSNRLQFASSFTEIAKGAACEPLDQTFTSKPAAQMRASVDHGGGTFTVRFRGATSRPIPARATPEQLKQLLLELTSIQGIDVTYSGSQACETPANLASLTFIQNFGNLPTIVVDGTQMSAGSSVLVAGSGTALNSIVSVDGTKESEVCSNRGYCDEVTVGRCICHTGYTNSDGNGQIGTLEFNRGDCGAPSRIPVGCPGDLACSGHGTCSDSPSYRCSCAKDWRGGDCSERLCPFGLSWFGYPSADNVAHQLRSECSDAGECDRSNGLCKCQPPYTGSACDLMGCGGSDVECSGNGQCLSLYDLAPNVRINGVTRGFTYGDDPNDITTWDAQRIRSCLCDYPHFGFDCSLEECPRGDDFNTDDDDIERQLIQCAADAGMFTLTFRDAVTTNIPFNAPAATVKTALEELSTIGDVDVTFAGGATAACSNSVNTVIMVDFLTELGDLPPLSGSNAYLQDHINGNAQDGSGTLVFITGGGSLFGQTSVKGTRENALCSNHGICDFATGVCTCHANYGGSDGKGGPGPIANCGYHELPYAQVDTS</sequence>
<protein>
    <recommendedName>
        <fullName evidence="6">EGF-like domain-containing protein</fullName>
    </recommendedName>
</protein>
<evidence type="ECO:0000256" key="4">
    <source>
        <dbReference type="PROSITE-ProRule" id="PRU00076"/>
    </source>
</evidence>
<dbReference type="InterPro" id="IPR051216">
    <property type="entry name" value="Teneurin"/>
</dbReference>
<keyword evidence="1 4" id="KW-0245">EGF-like domain</keyword>
<organism evidence="10 11">
    <name type="scientific">Phytophthora kernoviae</name>
    <dbReference type="NCBI Taxonomy" id="325452"/>
    <lineage>
        <taxon>Eukaryota</taxon>
        <taxon>Sar</taxon>
        <taxon>Stramenopiles</taxon>
        <taxon>Oomycota</taxon>
        <taxon>Peronosporomycetes</taxon>
        <taxon>Peronosporales</taxon>
        <taxon>Peronosporaceae</taxon>
        <taxon>Phytophthora</taxon>
    </lineage>
</organism>
<feature type="disulfide bond" evidence="4">
    <location>
        <begin position="96"/>
        <end position="105"/>
    </location>
</feature>
<feature type="disulfide bond" evidence="4">
    <location>
        <begin position="46"/>
        <end position="55"/>
    </location>
</feature>
<dbReference type="PANTHER" id="PTHR11219:SF69">
    <property type="entry name" value="TENEURIN-A"/>
    <property type="match status" value="1"/>
</dbReference>
<dbReference type="Pfam" id="PF23106">
    <property type="entry name" value="EGF_Teneurin"/>
    <property type="match status" value="1"/>
</dbReference>
<reference evidence="11 12" key="2">
    <citation type="submission" date="2018-07" db="EMBL/GenBank/DDBJ databases">
        <title>Genome sequencing of oomycete isolates from Chile give support for New Zealand origin for Phytophthora kernoviae and make available the first Nothophytophthora sp. genome.</title>
        <authorList>
            <person name="Studholme D.J."/>
            <person name="Sanfuentes E."/>
            <person name="Panda P."/>
            <person name="Hill R."/>
            <person name="Sambles C."/>
            <person name="Grant M."/>
            <person name="Williams N.M."/>
            <person name="Mcdougal R.L."/>
        </authorList>
    </citation>
    <scope>NUCLEOTIDE SEQUENCE [LARGE SCALE GENOMIC DNA]</scope>
    <source>
        <strain evidence="9">Chile2</strain>
        <strain evidence="10">Chile4</strain>
    </source>
</reference>
<dbReference type="Proteomes" id="UP000785171">
    <property type="component" value="Unassembled WGS sequence"/>
</dbReference>
<name>A0A3R7K411_9STRA</name>
<evidence type="ECO:0000313" key="12">
    <source>
        <dbReference type="Proteomes" id="UP000285883"/>
    </source>
</evidence>
<evidence type="ECO:0000256" key="5">
    <source>
        <dbReference type="SAM" id="SignalP"/>
    </source>
</evidence>
<evidence type="ECO:0000256" key="1">
    <source>
        <dbReference type="ARBA" id="ARBA00022536"/>
    </source>
</evidence>
<dbReference type="Proteomes" id="UP000792063">
    <property type="component" value="Unassembled WGS sequence"/>
</dbReference>
<evidence type="ECO:0000313" key="10">
    <source>
        <dbReference type="EMBL" id="RLN85502.1"/>
    </source>
</evidence>
<feature type="chain" id="PRO_5036092469" description="EGF-like domain-containing protein" evidence="5">
    <location>
        <begin position="24"/>
        <end position="1061"/>
    </location>
</feature>
<dbReference type="Proteomes" id="UP000285624">
    <property type="component" value="Unassembled WGS sequence"/>
</dbReference>
<keyword evidence="3 4" id="KW-1015">Disulfide bond</keyword>
<accession>A0A3R7K411</accession>
<dbReference type="EMBL" id="MAYM02001187">
    <property type="protein sequence ID" value="RLN26044.1"/>
    <property type="molecule type" value="Genomic_DNA"/>
</dbReference>
<comment type="caution">
    <text evidence="4">Lacks conserved residue(s) required for the propagation of feature annotation.</text>
</comment>
<proteinExistence type="predicted"/>
<keyword evidence="11" id="KW-1185">Reference proteome</keyword>
<dbReference type="EMBL" id="JPWU03000005">
    <property type="protein sequence ID" value="KAG2533218.1"/>
    <property type="molecule type" value="Genomic_DNA"/>
</dbReference>
<feature type="domain" description="EGF-like" evidence="6">
    <location>
        <begin position="24"/>
        <end position="56"/>
    </location>
</feature>
<dbReference type="Gene3D" id="2.170.300.10">
    <property type="entry name" value="Tie2 ligand-binding domain superfamily"/>
    <property type="match status" value="1"/>
</dbReference>
<dbReference type="Gene3D" id="2.10.25.10">
    <property type="entry name" value="Laminin"/>
    <property type="match status" value="2"/>
</dbReference>
<evidence type="ECO:0000256" key="2">
    <source>
        <dbReference type="ARBA" id="ARBA00022737"/>
    </source>
</evidence>
<reference evidence="7" key="3">
    <citation type="submission" date="2020-06" db="EMBL/GenBank/DDBJ databases">
        <authorList>
            <person name="Studholme D.J."/>
        </authorList>
    </citation>
    <scope>NUCLEOTIDE SEQUENCE</scope>
    <source>
        <strain evidence="7">NZFS 2646</strain>
        <strain evidence="8">NZFS 3630</strain>
    </source>
</reference>
<evidence type="ECO:0000313" key="11">
    <source>
        <dbReference type="Proteomes" id="UP000285624"/>
    </source>
</evidence>